<dbReference type="RefSeq" id="WP_107029820.1">
    <property type="nucleotide sequence ID" value="NZ_AP024085.1"/>
</dbReference>
<dbReference type="Proteomes" id="UP001197827">
    <property type="component" value="Unassembled WGS sequence"/>
</dbReference>
<dbReference type="EMBL" id="AP024085">
    <property type="protein sequence ID" value="BCL57182.1"/>
    <property type="molecule type" value="Genomic_DNA"/>
</dbReference>
<dbReference type="EMBL" id="JANGBO010000024">
    <property type="protein sequence ID" value="MCQ5062999.1"/>
    <property type="molecule type" value="Genomic_DNA"/>
</dbReference>
<keyword evidence="8" id="KW-0963">Cytoplasm</keyword>
<evidence type="ECO:0000256" key="3">
    <source>
        <dbReference type="ARBA" id="ARBA00022517"/>
    </source>
</evidence>
<dbReference type="InterPro" id="IPR009019">
    <property type="entry name" value="KH_sf_prok-type"/>
</dbReference>
<evidence type="ECO:0000313" key="18">
    <source>
        <dbReference type="Proteomes" id="UP000593842"/>
    </source>
</evidence>
<dbReference type="GO" id="GO:0000028">
    <property type="term" value="P:ribosomal small subunit assembly"/>
    <property type="evidence" value="ECO:0007669"/>
    <property type="project" value="TreeGrafter"/>
</dbReference>
<evidence type="ECO:0000256" key="9">
    <source>
        <dbReference type="PROSITE-ProRule" id="PRU01050"/>
    </source>
</evidence>
<reference evidence="14" key="4">
    <citation type="submission" date="2021-10" db="EMBL/GenBank/DDBJ databases">
        <title>Collection of gut derived symbiotic bacterial strains cultured from healthy donors.</title>
        <authorList>
            <person name="Lin H."/>
            <person name="Littmann E."/>
            <person name="Kohout C."/>
            <person name="Pamer E.G."/>
        </authorList>
    </citation>
    <scope>NUCLEOTIDE SEQUENCE</scope>
    <source>
        <strain evidence="14">DFI.5.2</strain>
    </source>
</reference>
<evidence type="ECO:0000313" key="13">
    <source>
        <dbReference type="EMBL" id="BCL57182.1"/>
    </source>
</evidence>
<dbReference type="InterPro" id="IPR006073">
    <property type="entry name" value="GTP-bd"/>
</dbReference>
<dbReference type="GO" id="GO:0005829">
    <property type="term" value="C:cytosol"/>
    <property type="evidence" value="ECO:0007669"/>
    <property type="project" value="TreeGrafter"/>
</dbReference>
<reference evidence="15" key="5">
    <citation type="submission" date="2022-06" db="EMBL/GenBank/DDBJ databases">
        <title>Isolation of gut microbiota from human fecal samples.</title>
        <authorList>
            <person name="Pamer E.G."/>
            <person name="Barat B."/>
            <person name="Waligurski E."/>
            <person name="Medina S."/>
            <person name="Paddock L."/>
            <person name="Mostad J."/>
        </authorList>
    </citation>
    <scope>NUCLEOTIDE SEQUENCE</scope>
    <source>
        <strain evidence="15">DFI.6.24</strain>
    </source>
</reference>
<keyword evidence="8" id="KW-0699">rRNA-binding</keyword>
<dbReference type="PROSITE" id="PS51713">
    <property type="entry name" value="G_ERA"/>
    <property type="match status" value="1"/>
</dbReference>
<dbReference type="EMBL" id="PYLQ01000008">
    <property type="protein sequence ID" value="PST41135.1"/>
    <property type="molecule type" value="Genomic_DNA"/>
</dbReference>
<evidence type="ECO:0000256" key="2">
    <source>
        <dbReference type="ARBA" id="ARBA00020484"/>
    </source>
</evidence>
<dbReference type="Pfam" id="PF01926">
    <property type="entry name" value="MMR_HSR1"/>
    <property type="match status" value="1"/>
</dbReference>
<feature type="region of interest" description="G3" evidence="9">
    <location>
        <begin position="59"/>
        <end position="62"/>
    </location>
</feature>
<dbReference type="GO" id="GO:0005525">
    <property type="term" value="F:GTP binding"/>
    <property type="evidence" value="ECO:0007669"/>
    <property type="project" value="UniProtKB-UniRule"/>
</dbReference>
<gene>
    <name evidence="8 13" type="primary">era</name>
    <name evidence="16" type="ORF">C7U54_07145</name>
    <name evidence="13" type="ORF">Fi14EGH31_08940</name>
    <name evidence="14" type="ORF">LJD74_04310</name>
    <name evidence="15" type="ORF">NE542_14360</name>
</gene>
<proteinExistence type="inferred from homology"/>
<evidence type="ECO:0000256" key="6">
    <source>
        <dbReference type="ARBA" id="ARBA00023134"/>
    </source>
</evidence>
<protein>
    <recommendedName>
        <fullName evidence="2 8">GTPase Era</fullName>
    </recommendedName>
</protein>
<evidence type="ECO:0000313" key="17">
    <source>
        <dbReference type="Proteomes" id="UP000240974"/>
    </source>
</evidence>
<reference evidence="13" key="2">
    <citation type="journal article" date="2020" name="Microbiol. Resour. Announc.">
        <title>Complete Genome Sequence of Faecalibacillus intestinalis JCM 34082, Isolated from Feces from a Healthy Japanese Female.</title>
        <authorList>
            <person name="Sakamoto M."/>
            <person name="Ikeyama N."/>
            <person name="Toyoda A."/>
            <person name="Murakami T."/>
            <person name="Mori H."/>
            <person name="Ohkuma M."/>
        </authorList>
    </citation>
    <scope>NUCLEOTIDE SEQUENCE</scope>
    <source>
        <strain evidence="13">14EGH31</strain>
    </source>
</reference>
<dbReference type="InterPro" id="IPR004044">
    <property type="entry name" value="KH_dom_type_2"/>
</dbReference>
<evidence type="ECO:0000259" key="11">
    <source>
        <dbReference type="PROSITE" id="PS50823"/>
    </source>
</evidence>
<dbReference type="FunFam" id="3.40.50.300:FF:000094">
    <property type="entry name" value="GTPase Era"/>
    <property type="match status" value="1"/>
</dbReference>
<evidence type="ECO:0000256" key="5">
    <source>
        <dbReference type="ARBA" id="ARBA00022884"/>
    </source>
</evidence>
<dbReference type="GO" id="GO:0070181">
    <property type="term" value="F:small ribosomal subunit rRNA binding"/>
    <property type="evidence" value="ECO:0007669"/>
    <property type="project" value="UniProtKB-UniRule"/>
</dbReference>
<evidence type="ECO:0000256" key="1">
    <source>
        <dbReference type="ARBA" id="ARBA00007921"/>
    </source>
</evidence>
<feature type="domain" description="KH type-2" evidence="11">
    <location>
        <begin position="202"/>
        <end position="279"/>
    </location>
</feature>
<dbReference type="AlphaFoldDB" id="A0A2T3G0Q2"/>
<dbReference type="GO" id="GO:0043024">
    <property type="term" value="F:ribosomal small subunit binding"/>
    <property type="evidence" value="ECO:0007669"/>
    <property type="project" value="TreeGrafter"/>
</dbReference>
<dbReference type="PROSITE" id="PS50823">
    <property type="entry name" value="KH_TYPE_2"/>
    <property type="match status" value="1"/>
</dbReference>
<feature type="region of interest" description="G2" evidence="9">
    <location>
        <begin position="38"/>
        <end position="42"/>
    </location>
</feature>
<dbReference type="Proteomes" id="UP000240974">
    <property type="component" value="Unassembled WGS sequence"/>
</dbReference>
<dbReference type="Proteomes" id="UP000593842">
    <property type="component" value="Chromosome"/>
</dbReference>
<name>A0A2T3G0Q2_9FIRM</name>
<evidence type="ECO:0000256" key="7">
    <source>
        <dbReference type="ARBA" id="ARBA00023136"/>
    </source>
</evidence>
<sequence length="298" mass="34233">MSFKSGFVSIVGRPNVGKSTLLNQILKTKLAIMSDVAQTTRNTIQGIYTDDEAQIIFMDTPGIHKPQDGLGNFMNTTALNSIYGVDMVLFIAPANETIGRGDRFIIERLKEADGPVFLLLNKCDLVSKDEVIKKLTEWKELFDFKEIIPISALEDQNVDTLISTIKTYLNEGMMYYPKDQMTDHPERFVMAEFIREKILYFTREEVPHSVAIVVERMAELEDGSVEVIATIVVDRKSQKGILIGKQGSMIKKIRQNAQREMKRFLQTTVHLELFVKVENNWRNKQKYLKEFGYNEDDY</sequence>
<dbReference type="Gene3D" id="3.30.300.20">
    <property type="match status" value="1"/>
</dbReference>
<reference evidence="18" key="3">
    <citation type="submission" date="2020-09" db="EMBL/GenBank/DDBJ databases">
        <title>Complete genome sequencing of Faecalibacillus intestinalis strain 14EGH31.</title>
        <authorList>
            <person name="Sakamoto M."/>
            <person name="Murakami T."/>
            <person name="Mori H."/>
        </authorList>
    </citation>
    <scope>NUCLEOTIDE SEQUENCE [LARGE SCALE GENOMIC DNA]</scope>
    <source>
        <strain evidence="18">14EGH31</strain>
    </source>
</reference>
<keyword evidence="5 8" id="KW-0694">RNA-binding</keyword>
<dbReference type="GeneID" id="70579334"/>
<evidence type="ECO:0000313" key="14">
    <source>
        <dbReference type="EMBL" id="MCB8561237.1"/>
    </source>
</evidence>
<keyword evidence="7 8" id="KW-0472">Membrane</keyword>
<comment type="similarity">
    <text evidence="1 8 9 10">Belongs to the TRAFAC class TrmE-Era-EngA-EngB-Septin-like GTPase superfamily. Era GTPase family.</text>
</comment>
<feature type="binding site" evidence="8">
    <location>
        <begin position="121"/>
        <end position="124"/>
    </location>
    <ligand>
        <name>GTP</name>
        <dbReference type="ChEBI" id="CHEBI:37565"/>
    </ligand>
</feature>
<feature type="region of interest" description="G1" evidence="9">
    <location>
        <begin position="12"/>
        <end position="19"/>
    </location>
</feature>
<dbReference type="Proteomes" id="UP001204814">
    <property type="component" value="Unassembled WGS sequence"/>
</dbReference>
<dbReference type="SUPFAM" id="SSF54814">
    <property type="entry name" value="Prokaryotic type KH domain (KH-domain type II)"/>
    <property type="match status" value="1"/>
</dbReference>
<comment type="subcellular location">
    <subcellularLocation>
        <location evidence="8">Cytoplasm</location>
    </subcellularLocation>
    <subcellularLocation>
        <location evidence="8">Cell membrane</location>
        <topology evidence="8">Peripheral membrane protein</topology>
    </subcellularLocation>
</comment>
<dbReference type="GO" id="GO:0005886">
    <property type="term" value="C:plasma membrane"/>
    <property type="evidence" value="ECO:0007669"/>
    <property type="project" value="UniProtKB-SubCell"/>
</dbReference>
<dbReference type="FunFam" id="3.30.300.20:FF:000003">
    <property type="entry name" value="GTPase Era"/>
    <property type="match status" value="1"/>
</dbReference>
<dbReference type="InterPro" id="IPR005662">
    <property type="entry name" value="GTPase_Era-like"/>
</dbReference>
<dbReference type="SUPFAM" id="SSF52540">
    <property type="entry name" value="P-loop containing nucleoside triphosphate hydrolases"/>
    <property type="match status" value="1"/>
</dbReference>
<dbReference type="KEGG" id="fit:Fi14EGH31_08940"/>
<evidence type="ECO:0000256" key="10">
    <source>
        <dbReference type="RuleBase" id="RU003761"/>
    </source>
</evidence>
<dbReference type="NCBIfam" id="TIGR00436">
    <property type="entry name" value="era"/>
    <property type="match status" value="1"/>
</dbReference>
<comment type="subunit">
    <text evidence="8">Monomer.</text>
</comment>
<dbReference type="CDD" id="cd04163">
    <property type="entry name" value="Era"/>
    <property type="match status" value="1"/>
</dbReference>
<keyword evidence="3 8" id="KW-0690">Ribosome biogenesis</keyword>
<feature type="domain" description="Era-type G" evidence="12">
    <location>
        <begin position="4"/>
        <end position="171"/>
    </location>
</feature>
<dbReference type="EMBL" id="JAJDKQ010000005">
    <property type="protein sequence ID" value="MCB8561237.1"/>
    <property type="molecule type" value="Genomic_DNA"/>
</dbReference>
<dbReference type="PANTHER" id="PTHR42698:SF1">
    <property type="entry name" value="GTPASE ERA, MITOCHONDRIAL"/>
    <property type="match status" value="1"/>
</dbReference>
<keyword evidence="4 8" id="KW-0547">Nucleotide-binding</keyword>
<dbReference type="InterPro" id="IPR030388">
    <property type="entry name" value="G_ERA_dom"/>
</dbReference>
<dbReference type="GO" id="GO:0003924">
    <property type="term" value="F:GTPase activity"/>
    <property type="evidence" value="ECO:0007669"/>
    <property type="project" value="UniProtKB-UniRule"/>
</dbReference>
<evidence type="ECO:0000313" key="16">
    <source>
        <dbReference type="EMBL" id="PST41135.1"/>
    </source>
</evidence>
<accession>A0A2T3G0Q2</accession>
<feature type="binding site" evidence="8">
    <location>
        <begin position="59"/>
        <end position="63"/>
    </location>
    <ligand>
        <name>GTP</name>
        <dbReference type="ChEBI" id="CHEBI:37565"/>
    </ligand>
</feature>
<comment type="function">
    <text evidence="8">An essential GTPase that binds both GDP and GTP, with rapid nucleotide exchange. Plays a role in 16S rRNA processing and 30S ribosomal subunit biogenesis and possibly also in cell cycle regulation and energy metabolism.</text>
</comment>
<organism evidence="16 17">
    <name type="scientific">Faecalibacillus intestinalis</name>
    <dbReference type="NCBI Taxonomy" id="1982626"/>
    <lineage>
        <taxon>Bacteria</taxon>
        <taxon>Bacillati</taxon>
        <taxon>Bacillota</taxon>
        <taxon>Erysipelotrichia</taxon>
        <taxon>Erysipelotrichales</taxon>
        <taxon>Coprobacillaceae</taxon>
        <taxon>Faecalibacillus</taxon>
    </lineage>
</organism>
<dbReference type="NCBIfam" id="NF000908">
    <property type="entry name" value="PRK00089.1"/>
    <property type="match status" value="1"/>
</dbReference>
<dbReference type="HAMAP" id="MF_00367">
    <property type="entry name" value="GTPase_Era"/>
    <property type="match status" value="1"/>
</dbReference>
<feature type="region of interest" description="G5" evidence="9">
    <location>
        <begin position="150"/>
        <end position="152"/>
    </location>
</feature>
<evidence type="ECO:0000313" key="15">
    <source>
        <dbReference type="EMBL" id="MCQ5062999.1"/>
    </source>
</evidence>
<dbReference type="Gene3D" id="3.40.50.300">
    <property type="entry name" value="P-loop containing nucleotide triphosphate hydrolases"/>
    <property type="match status" value="1"/>
</dbReference>
<dbReference type="PANTHER" id="PTHR42698">
    <property type="entry name" value="GTPASE ERA"/>
    <property type="match status" value="1"/>
</dbReference>
<evidence type="ECO:0000256" key="8">
    <source>
        <dbReference type="HAMAP-Rule" id="MF_00367"/>
    </source>
</evidence>
<dbReference type="InterPro" id="IPR005225">
    <property type="entry name" value="Small_GTP-bd"/>
</dbReference>
<keyword evidence="6 8" id="KW-0342">GTP-binding</keyword>
<evidence type="ECO:0000256" key="4">
    <source>
        <dbReference type="ARBA" id="ARBA00022741"/>
    </source>
</evidence>
<feature type="binding site" evidence="8">
    <location>
        <begin position="12"/>
        <end position="19"/>
    </location>
    <ligand>
        <name>GTP</name>
        <dbReference type="ChEBI" id="CHEBI:37565"/>
    </ligand>
</feature>
<dbReference type="InterPro" id="IPR015946">
    <property type="entry name" value="KH_dom-like_a/b"/>
</dbReference>
<dbReference type="CDD" id="cd22534">
    <property type="entry name" value="KH-II_Era"/>
    <property type="match status" value="1"/>
</dbReference>
<feature type="region of interest" description="G4" evidence="9">
    <location>
        <begin position="121"/>
        <end position="124"/>
    </location>
</feature>
<keyword evidence="17" id="KW-1185">Reference proteome</keyword>
<dbReference type="NCBIfam" id="TIGR00231">
    <property type="entry name" value="small_GTP"/>
    <property type="match status" value="1"/>
</dbReference>
<reference evidence="16 17" key="1">
    <citation type="journal article" date="2019" name="Int. J. Syst. Evol. Microbiol.">
        <title>Faecalibacillus intestinalis gen. nov., sp. nov. and Faecalibacillus faecis sp. nov., isolated from human faeces.</title>
        <authorList>
            <person name="Seo B."/>
            <person name="Jeon K."/>
            <person name="Baek I."/>
            <person name="Lee Y.M."/>
            <person name="Baek K."/>
            <person name="Ko G."/>
        </authorList>
    </citation>
    <scope>NUCLEOTIDE SEQUENCE [LARGE SCALE GENOMIC DNA]</scope>
    <source>
        <strain evidence="16 17">SNUG30099</strain>
    </source>
</reference>
<dbReference type="Pfam" id="PF07650">
    <property type="entry name" value="KH_2"/>
    <property type="match status" value="1"/>
</dbReference>
<evidence type="ECO:0000259" key="12">
    <source>
        <dbReference type="PROSITE" id="PS51713"/>
    </source>
</evidence>
<keyword evidence="8" id="KW-1003">Cell membrane</keyword>
<dbReference type="InterPro" id="IPR027417">
    <property type="entry name" value="P-loop_NTPase"/>
</dbReference>